<organism evidence="3 4">
    <name type="scientific">Candidatus Roizmanbacteria bacterium CG11_big_fil_rev_8_21_14_0_20_36_8</name>
    <dbReference type="NCBI Taxonomy" id="1974856"/>
    <lineage>
        <taxon>Bacteria</taxon>
        <taxon>Candidatus Roizmaniibacteriota</taxon>
    </lineage>
</organism>
<feature type="non-terminal residue" evidence="3">
    <location>
        <position position="138"/>
    </location>
</feature>
<dbReference type="EMBL" id="PCVM01000020">
    <property type="protein sequence ID" value="PIQ73722.1"/>
    <property type="molecule type" value="Genomic_DNA"/>
</dbReference>
<dbReference type="GO" id="GO:0016627">
    <property type="term" value="F:oxidoreductase activity, acting on the CH-CH group of donors"/>
    <property type="evidence" value="ECO:0007669"/>
    <property type="project" value="InterPro"/>
</dbReference>
<dbReference type="InterPro" id="IPR005720">
    <property type="entry name" value="Dihydroorotate_DH_cat"/>
</dbReference>
<sequence length="138" mass="15875">MYVLIRKEWQDEYKSFTLAKMELGYKLFAKPLFFLLPAEWVHEQAMFWGEMVGNIPLKRALLRYMFSFKHPAIKQKIAGITFENPIGLSAGYDYMSAFTQILPAIGFGFETVGTISNYSSEGNKKPRLGRLPHSRSLL</sequence>
<dbReference type="GO" id="GO:0005737">
    <property type="term" value="C:cytoplasm"/>
    <property type="evidence" value="ECO:0007669"/>
    <property type="project" value="InterPro"/>
</dbReference>
<accession>A0A2M6IV38</accession>
<protein>
    <recommendedName>
        <fullName evidence="2">Dihydroorotate dehydrogenase catalytic domain-containing protein</fullName>
    </recommendedName>
</protein>
<evidence type="ECO:0000259" key="2">
    <source>
        <dbReference type="Pfam" id="PF01180"/>
    </source>
</evidence>
<evidence type="ECO:0000313" key="3">
    <source>
        <dbReference type="EMBL" id="PIQ73722.1"/>
    </source>
</evidence>
<reference evidence="3 4" key="1">
    <citation type="submission" date="2017-09" db="EMBL/GenBank/DDBJ databases">
        <title>Depth-based differentiation of microbial function through sediment-hosted aquifers and enrichment of novel symbionts in the deep terrestrial subsurface.</title>
        <authorList>
            <person name="Probst A.J."/>
            <person name="Ladd B."/>
            <person name="Jarett J.K."/>
            <person name="Geller-Mcgrath D.E."/>
            <person name="Sieber C.M."/>
            <person name="Emerson J.B."/>
            <person name="Anantharaman K."/>
            <person name="Thomas B.C."/>
            <person name="Malmstrom R."/>
            <person name="Stieglmeier M."/>
            <person name="Klingl A."/>
            <person name="Woyke T."/>
            <person name="Ryan C.M."/>
            <person name="Banfield J.F."/>
        </authorList>
    </citation>
    <scope>NUCLEOTIDE SEQUENCE [LARGE SCALE GENOMIC DNA]</scope>
    <source>
        <strain evidence="3">CG11_big_fil_rev_8_21_14_0_20_36_8</strain>
    </source>
</reference>
<dbReference type="Gene3D" id="3.20.20.70">
    <property type="entry name" value="Aldolase class I"/>
    <property type="match status" value="1"/>
</dbReference>
<dbReference type="SUPFAM" id="SSF51395">
    <property type="entry name" value="FMN-linked oxidoreductases"/>
    <property type="match status" value="1"/>
</dbReference>
<keyword evidence="1" id="KW-0560">Oxidoreductase</keyword>
<comment type="caution">
    <text evidence="3">The sequence shown here is derived from an EMBL/GenBank/DDBJ whole genome shotgun (WGS) entry which is preliminary data.</text>
</comment>
<evidence type="ECO:0000313" key="4">
    <source>
        <dbReference type="Proteomes" id="UP000231056"/>
    </source>
</evidence>
<dbReference type="InterPro" id="IPR013785">
    <property type="entry name" value="Aldolase_TIM"/>
</dbReference>
<dbReference type="AlphaFoldDB" id="A0A2M6IV38"/>
<name>A0A2M6IV38_9BACT</name>
<feature type="domain" description="Dihydroorotate dehydrogenase catalytic" evidence="2">
    <location>
        <begin position="73"/>
        <end position="134"/>
    </location>
</feature>
<evidence type="ECO:0000256" key="1">
    <source>
        <dbReference type="ARBA" id="ARBA00023002"/>
    </source>
</evidence>
<proteinExistence type="predicted"/>
<gene>
    <name evidence="3" type="ORF">COV58_00995</name>
</gene>
<dbReference type="Proteomes" id="UP000231056">
    <property type="component" value="Unassembled WGS sequence"/>
</dbReference>
<dbReference type="Pfam" id="PF01180">
    <property type="entry name" value="DHO_dh"/>
    <property type="match status" value="1"/>
</dbReference>